<evidence type="ECO:0000313" key="1">
    <source>
        <dbReference type="EMBL" id="CAF0949408.1"/>
    </source>
</evidence>
<gene>
    <name evidence="1" type="ORF">OXX778_LOCUS13859</name>
</gene>
<reference evidence="1" key="1">
    <citation type="submission" date="2021-02" db="EMBL/GenBank/DDBJ databases">
        <authorList>
            <person name="Nowell W R."/>
        </authorList>
    </citation>
    <scope>NUCLEOTIDE SEQUENCE</scope>
    <source>
        <strain evidence="1">Ploen Becks lab</strain>
    </source>
</reference>
<keyword evidence="2" id="KW-1185">Reference proteome</keyword>
<dbReference type="Proteomes" id="UP000663879">
    <property type="component" value="Unassembled WGS sequence"/>
</dbReference>
<sequence>MSIQIFERIFNQCVDRDEPFSFQILLDELNQLTPEKTEKLLVPYTSDEMTLIKIAKESLIRNFCMNPAIKESPKFNTCFLKKFFDFLNNDECSERILAQSLFLLHAGKTECHLLNKYEIELMFINYFEQFDSIEPDFNTNHPIFNDFLSIFKTLIQSLSFTDIIDKTIREIVSSKSNSDVFEYQSLKLIFFNSNFTCLYGFSGKDRIYVNIRPIVEFLKISLGEKEKMTIAKLNFIRLVLHETSHVVLRFKLNDLNLSSPFLDEHIKRGNVYKKVKECGFEAEKKLFKGHIDWKLSSYKKINLDYCLQVLDNILNGLPVDFDIERANVVVIPEENIQSFGFSISFKRQPLFLF</sequence>
<accession>A0A814D7K4</accession>
<comment type="caution">
    <text evidence="1">The sequence shown here is derived from an EMBL/GenBank/DDBJ whole genome shotgun (WGS) entry which is preliminary data.</text>
</comment>
<organism evidence="1 2">
    <name type="scientific">Brachionus calyciflorus</name>
    <dbReference type="NCBI Taxonomy" id="104777"/>
    <lineage>
        <taxon>Eukaryota</taxon>
        <taxon>Metazoa</taxon>
        <taxon>Spiralia</taxon>
        <taxon>Gnathifera</taxon>
        <taxon>Rotifera</taxon>
        <taxon>Eurotatoria</taxon>
        <taxon>Monogononta</taxon>
        <taxon>Pseudotrocha</taxon>
        <taxon>Ploima</taxon>
        <taxon>Brachionidae</taxon>
        <taxon>Brachionus</taxon>
    </lineage>
</organism>
<protein>
    <submittedName>
        <fullName evidence="1">Uncharacterized protein</fullName>
    </submittedName>
</protein>
<name>A0A814D7K4_9BILA</name>
<dbReference type="EMBL" id="CAJNOC010002748">
    <property type="protein sequence ID" value="CAF0949408.1"/>
    <property type="molecule type" value="Genomic_DNA"/>
</dbReference>
<dbReference type="AlphaFoldDB" id="A0A814D7K4"/>
<dbReference type="OrthoDB" id="10140589at2759"/>
<evidence type="ECO:0000313" key="2">
    <source>
        <dbReference type="Proteomes" id="UP000663879"/>
    </source>
</evidence>
<proteinExistence type="predicted"/>